<organism evidence="7 8">
    <name type="scientific">Jiulongibacter sediminis</name>
    <dbReference type="NCBI Taxonomy" id="1605367"/>
    <lineage>
        <taxon>Bacteria</taxon>
        <taxon>Pseudomonadati</taxon>
        <taxon>Bacteroidota</taxon>
        <taxon>Cytophagia</taxon>
        <taxon>Cytophagales</taxon>
        <taxon>Leadbetterellaceae</taxon>
        <taxon>Jiulongibacter</taxon>
    </lineage>
</organism>
<evidence type="ECO:0000256" key="1">
    <source>
        <dbReference type="ARBA" id="ARBA00009902"/>
    </source>
</evidence>
<dbReference type="SUPFAM" id="SSF49899">
    <property type="entry name" value="Concanavalin A-like lectins/glucanases"/>
    <property type="match status" value="1"/>
</dbReference>
<dbReference type="Gene3D" id="2.60.120.560">
    <property type="entry name" value="Exo-inulinase, domain 1"/>
    <property type="match status" value="1"/>
</dbReference>
<evidence type="ECO:0000313" key="8">
    <source>
        <dbReference type="Proteomes" id="UP000050454"/>
    </source>
</evidence>
<dbReference type="Gene3D" id="2.115.10.20">
    <property type="entry name" value="Glycosyl hydrolase domain, family 43"/>
    <property type="match status" value="1"/>
</dbReference>
<proteinExistence type="inferred from homology"/>
<evidence type="ECO:0000256" key="4">
    <source>
        <dbReference type="RuleBase" id="RU362110"/>
    </source>
</evidence>
<dbReference type="STRING" id="1605367.AFM12_11060"/>
<comment type="caution">
    <text evidence="7">The sequence shown here is derived from an EMBL/GenBank/DDBJ whole genome shotgun (WGS) entry which is preliminary data.</text>
</comment>
<dbReference type="RefSeq" id="WP_131458318.1">
    <property type="nucleotide sequence ID" value="NZ_JXSZ01000009.1"/>
</dbReference>
<dbReference type="InterPro" id="IPR013320">
    <property type="entry name" value="ConA-like_dom_sf"/>
</dbReference>
<name>A0A0P7BTY1_9BACT</name>
<accession>A0A0P7BTY1</accession>
<dbReference type="InterPro" id="IPR013189">
    <property type="entry name" value="Glyco_hydro_32_C"/>
</dbReference>
<dbReference type="GO" id="GO:0004575">
    <property type="term" value="F:sucrose alpha-glucosidase activity"/>
    <property type="evidence" value="ECO:0007669"/>
    <property type="project" value="TreeGrafter"/>
</dbReference>
<evidence type="ECO:0000256" key="2">
    <source>
        <dbReference type="ARBA" id="ARBA00022801"/>
    </source>
</evidence>
<dbReference type="AlphaFoldDB" id="A0A0P7BTY1"/>
<dbReference type="InterPro" id="IPR001362">
    <property type="entry name" value="Glyco_hydro_32"/>
</dbReference>
<dbReference type="CDD" id="cd18622">
    <property type="entry name" value="GH32_Inu-like"/>
    <property type="match status" value="1"/>
</dbReference>
<dbReference type="SMART" id="SM00640">
    <property type="entry name" value="Glyco_32"/>
    <property type="match status" value="1"/>
</dbReference>
<dbReference type="OrthoDB" id="9759709at2"/>
<gene>
    <name evidence="7" type="ORF">AFM12_11060</name>
</gene>
<evidence type="ECO:0000256" key="3">
    <source>
        <dbReference type="ARBA" id="ARBA00023295"/>
    </source>
</evidence>
<dbReference type="Proteomes" id="UP000050454">
    <property type="component" value="Unassembled WGS sequence"/>
</dbReference>
<reference evidence="7 8" key="1">
    <citation type="submission" date="2015-07" db="EMBL/GenBank/DDBJ databases">
        <title>The draft genome sequence of Leadbetterella sp. JN14-9.</title>
        <authorList>
            <person name="Liu Y."/>
            <person name="Du J."/>
            <person name="Shao Z."/>
        </authorList>
    </citation>
    <scope>NUCLEOTIDE SEQUENCE [LARGE SCALE GENOMIC DNA]</scope>
    <source>
        <strain evidence="7 8">JN14-9</strain>
    </source>
</reference>
<dbReference type="GO" id="GO:0005987">
    <property type="term" value="P:sucrose catabolic process"/>
    <property type="evidence" value="ECO:0007669"/>
    <property type="project" value="TreeGrafter"/>
</dbReference>
<sequence>MKNSKLLYVVLFIVTIWSCQQKEIQEMTCRPEYHLTPPQNWTNDPNGLIFLDAEYHVFYQHNPFGDKWGHMSWGHAISKDLVTWEHLPVAIPEFDNGDGSTSMIFSGSAVIDSTNTSGFFEDGFTKGMVAIFTVHVDSSGKGMGQYQSIAYSSDKGRTWTHYEENPVLDLGMKDFRDPNVIWNNQRNSWLMTVVKPQEYTAQFYESHDLKKWELLSEFGKQGDTTKIWECPALFEVPVENSKETKWVLLISSGHKTPGFIGMQYFVGDFDGKSFTPQVQNDVFQLDAGKDFYAAIPFNNLPTHHQKPVILGWTTNWAYANDTPNKGFRGGFSFPRELSLYNENGTYRLMNSPIVSKDIQTVELSKKNPEADFENPVFHIRLGQIEGSFELKLEQSESEFTLISVSNGVLTFDRTQSGKVDFNSSFASKDQMEIGNFESLDLYMDQSVIELFANDGKKVMTQQVFPTQKPLKAILQFP</sequence>
<dbReference type="Pfam" id="PF08244">
    <property type="entry name" value="Glyco_hydro_32C"/>
    <property type="match status" value="1"/>
</dbReference>
<keyword evidence="8" id="KW-1185">Reference proteome</keyword>
<dbReference type="GO" id="GO:0005737">
    <property type="term" value="C:cytoplasm"/>
    <property type="evidence" value="ECO:0007669"/>
    <property type="project" value="TreeGrafter"/>
</dbReference>
<evidence type="ECO:0000313" key="7">
    <source>
        <dbReference type="EMBL" id="KPM48118.1"/>
    </source>
</evidence>
<dbReference type="EMBL" id="LGTQ01000009">
    <property type="protein sequence ID" value="KPM48118.1"/>
    <property type="molecule type" value="Genomic_DNA"/>
</dbReference>
<feature type="domain" description="Glycosyl hydrolase family 32 N-terminal" evidence="5">
    <location>
        <begin position="34"/>
        <end position="350"/>
    </location>
</feature>
<dbReference type="Pfam" id="PF00251">
    <property type="entry name" value="Glyco_hydro_32N"/>
    <property type="match status" value="1"/>
</dbReference>
<protein>
    <recommendedName>
        <fullName evidence="9">Levanase</fullName>
    </recommendedName>
</protein>
<keyword evidence="2 4" id="KW-0378">Hydrolase</keyword>
<evidence type="ECO:0000259" key="5">
    <source>
        <dbReference type="Pfam" id="PF00251"/>
    </source>
</evidence>
<evidence type="ECO:0008006" key="9">
    <source>
        <dbReference type="Google" id="ProtNLM"/>
    </source>
</evidence>
<dbReference type="SUPFAM" id="SSF75005">
    <property type="entry name" value="Arabinanase/levansucrase/invertase"/>
    <property type="match status" value="1"/>
</dbReference>
<dbReference type="PATRIC" id="fig|1605367.3.peg.3604"/>
<dbReference type="PANTHER" id="PTHR42800">
    <property type="entry name" value="EXOINULINASE INUD (AFU_ORTHOLOGUE AFUA_5G00480)"/>
    <property type="match status" value="1"/>
</dbReference>
<dbReference type="InterPro" id="IPR023296">
    <property type="entry name" value="Glyco_hydro_beta-prop_sf"/>
</dbReference>
<dbReference type="InterPro" id="IPR013148">
    <property type="entry name" value="Glyco_hydro_32_N"/>
</dbReference>
<evidence type="ECO:0000259" key="6">
    <source>
        <dbReference type="Pfam" id="PF08244"/>
    </source>
</evidence>
<feature type="domain" description="Glycosyl hydrolase family 32 C-terminal" evidence="6">
    <location>
        <begin position="382"/>
        <end position="468"/>
    </location>
</feature>
<keyword evidence="3 4" id="KW-0326">Glycosidase</keyword>
<dbReference type="PANTHER" id="PTHR42800:SF1">
    <property type="entry name" value="EXOINULINASE INUD (AFU_ORTHOLOGUE AFUA_5G00480)"/>
    <property type="match status" value="1"/>
</dbReference>
<comment type="similarity">
    <text evidence="1 4">Belongs to the glycosyl hydrolase 32 family.</text>
</comment>